<gene>
    <name evidence="1" type="ORF">SDC9_194287</name>
</gene>
<name>A0A645I6G4_9ZZZZ</name>
<accession>A0A645I6G4</accession>
<dbReference type="InterPro" id="IPR036597">
    <property type="entry name" value="Fido-like_dom_sf"/>
</dbReference>
<dbReference type="EMBL" id="VSSQ01107571">
    <property type="protein sequence ID" value="MPN46690.1"/>
    <property type="molecule type" value="Genomic_DNA"/>
</dbReference>
<dbReference type="AlphaFoldDB" id="A0A645I6G4"/>
<evidence type="ECO:0000313" key="1">
    <source>
        <dbReference type="EMBL" id="MPN46690.1"/>
    </source>
</evidence>
<proteinExistence type="predicted"/>
<protein>
    <submittedName>
        <fullName evidence="1">Uncharacterized protein</fullName>
    </submittedName>
</protein>
<sequence length="144" mass="16394">MFYMSEYLESNREEYYDRLLAISKDKAWTAWVVFFLKGVKAQAENNLKKAMAIHNLYETQKPKAIEASHSQYAVFALDWIFSRPVFKASDFVANVGIPVPSAKRQISVLRKLGILKCLQEGSGRRSAIYAACELLNIAEGYEAF</sequence>
<organism evidence="1">
    <name type="scientific">bioreactor metagenome</name>
    <dbReference type="NCBI Taxonomy" id="1076179"/>
    <lineage>
        <taxon>unclassified sequences</taxon>
        <taxon>metagenomes</taxon>
        <taxon>ecological metagenomes</taxon>
    </lineage>
</organism>
<dbReference type="SUPFAM" id="SSF140931">
    <property type="entry name" value="Fic-like"/>
    <property type="match status" value="1"/>
</dbReference>
<comment type="caution">
    <text evidence="1">The sequence shown here is derived from an EMBL/GenBank/DDBJ whole genome shotgun (WGS) entry which is preliminary data.</text>
</comment>
<reference evidence="1" key="1">
    <citation type="submission" date="2019-08" db="EMBL/GenBank/DDBJ databases">
        <authorList>
            <person name="Kucharzyk K."/>
            <person name="Murdoch R.W."/>
            <person name="Higgins S."/>
            <person name="Loffler F."/>
        </authorList>
    </citation>
    <scope>NUCLEOTIDE SEQUENCE</scope>
</reference>